<dbReference type="EMBL" id="AEJM01000016">
    <property type="protein sequence ID" value="EGY34151.1"/>
    <property type="molecule type" value="Genomic_DNA"/>
</dbReference>
<reference evidence="1 2" key="1">
    <citation type="submission" date="2010-10" db="EMBL/GenBank/DDBJ databases">
        <authorList>
            <person name="Chen C."/>
            <person name="Kittichotirat W."/>
            <person name="Asikainen S."/>
            <person name="Bumgarner R."/>
        </authorList>
    </citation>
    <scope>NUCLEOTIDE SEQUENCE [LARGE SCALE GENOMIC DNA]</scope>
    <source>
        <strain evidence="1 2">SC1083</strain>
    </source>
</reference>
<protein>
    <submittedName>
        <fullName evidence="1">Uncharacterized protein</fullName>
    </submittedName>
</protein>
<gene>
    <name evidence="1" type="ORF">SC1083_0537</name>
</gene>
<dbReference type="PATRIC" id="fig|907488.3.peg.533"/>
<comment type="caution">
    <text evidence="1">The sequence shown here is derived from an EMBL/GenBank/DDBJ whole genome shotgun (WGS) entry which is preliminary data.</text>
</comment>
<sequence length="53" mass="6167">MDGVFERKINAKIFDRTLPRKQSKNAPRQSAFFRVFIFDLGSPSQKFTGIVYL</sequence>
<proteinExistence type="predicted"/>
<dbReference type="AlphaFoldDB" id="G4A6U7"/>
<evidence type="ECO:0000313" key="1">
    <source>
        <dbReference type="EMBL" id="EGY34151.1"/>
    </source>
</evidence>
<accession>G4A6U7</accession>
<organism evidence="1 2">
    <name type="scientific">Aggregatibacter actinomycetemcomitans serotype e str. SC1083</name>
    <dbReference type="NCBI Taxonomy" id="907488"/>
    <lineage>
        <taxon>Bacteria</taxon>
        <taxon>Pseudomonadati</taxon>
        <taxon>Pseudomonadota</taxon>
        <taxon>Gammaproteobacteria</taxon>
        <taxon>Pasteurellales</taxon>
        <taxon>Pasteurellaceae</taxon>
        <taxon>Aggregatibacter</taxon>
    </lineage>
</organism>
<evidence type="ECO:0000313" key="2">
    <source>
        <dbReference type="Proteomes" id="UP000005508"/>
    </source>
</evidence>
<dbReference type="Proteomes" id="UP000005508">
    <property type="component" value="Unassembled WGS sequence"/>
</dbReference>
<name>G4A6U7_AGGAC</name>